<organism evidence="1">
    <name type="scientific">mine drainage metagenome</name>
    <dbReference type="NCBI Taxonomy" id="410659"/>
    <lineage>
        <taxon>unclassified sequences</taxon>
        <taxon>metagenomes</taxon>
        <taxon>ecological metagenomes</taxon>
    </lineage>
</organism>
<dbReference type="EMBL" id="MLJW01000175">
    <property type="protein sequence ID" value="OIQ95012.1"/>
    <property type="molecule type" value="Genomic_DNA"/>
</dbReference>
<dbReference type="AlphaFoldDB" id="A0A1J5RSF8"/>
<proteinExistence type="predicted"/>
<name>A0A1J5RSF8_9ZZZZ</name>
<protein>
    <submittedName>
        <fullName evidence="1">Uncharacterized protein</fullName>
    </submittedName>
</protein>
<sequence length="133" mass="14859">MASFVLALGIATSIVAMQWGFRSLDLARGTTLASQIMQSEIERLRLMNWSTLNALPATETFDGATYFSTAPGIAGKFTVTRTITPDPARSTSVDFITVSVTWKTYDGRSHTRSFKTEYMKDGLYDYYYTLARP</sequence>
<evidence type="ECO:0000313" key="1">
    <source>
        <dbReference type="EMBL" id="OIQ95012.1"/>
    </source>
</evidence>
<accession>A0A1J5RSF8</accession>
<comment type="caution">
    <text evidence="1">The sequence shown here is derived from an EMBL/GenBank/DDBJ whole genome shotgun (WGS) entry which is preliminary data.</text>
</comment>
<reference evidence="1" key="1">
    <citation type="submission" date="2016-10" db="EMBL/GenBank/DDBJ databases">
        <title>Sequence of Gallionella enrichment culture.</title>
        <authorList>
            <person name="Poehlein A."/>
            <person name="Muehling M."/>
            <person name="Daniel R."/>
        </authorList>
    </citation>
    <scope>NUCLEOTIDE SEQUENCE</scope>
</reference>
<gene>
    <name evidence="1" type="ORF">GALL_230260</name>
</gene>